<keyword evidence="6" id="KW-0934">Plastid</keyword>
<gene>
    <name evidence="18" type="primary">KO</name>
</gene>
<dbReference type="GO" id="GO:0005506">
    <property type="term" value="F:iron ion binding"/>
    <property type="evidence" value="ECO:0007669"/>
    <property type="project" value="InterPro"/>
</dbReference>
<evidence type="ECO:0000256" key="3">
    <source>
        <dbReference type="ARBA" id="ARBA00022617"/>
    </source>
</evidence>
<keyword evidence="11 17" id="KW-0472">Membrane</keyword>
<dbReference type="GO" id="GO:0020037">
    <property type="term" value="F:heme binding"/>
    <property type="evidence" value="ECO:0007669"/>
    <property type="project" value="InterPro"/>
</dbReference>
<dbReference type="EMBL" id="GU985278">
    <property type="protein sequence ID" value="ADE06669.1"/>
    <property type="molecule type" value="mRNA"/>
</dbReference>
<dbReference type="GO" id="GO:0010241">
    <property type="term" value="P:ent-kaurene oxidation to kaurenoic acid"/>
    <property type="evidence" value="ECO:0007669"/>
    <property type="project" value="InterPro"/>
</dbReference>
<dbReference type="CDD" id="cd11075">
    <property type="entry name" value="CYP77_89"/>
    <property type="match status" value="1"/>
</dbReference>
<comment type="function">
    <text evidence="13">Catalyzes three successive oxidations of the 4-methyl group of ent-kaurene giving kaurenoic acid, a key step in gibberellins (GAs) biosynthesis. GAs, which are involved many processes, including stem elongation, play a central role in plant development.</text>
</comment>
<evidence type="ECO:0000256" key="14">
    <source>
        <dbReference type="ARBA" id="ARBA00066565"/>
    </source>
</evidence>
<evidence type="ECO:0000256" key="12">
    <source>
        <dbReference type="ARBA" id="ARBA00023766"/>
    </source>
</evidence>
<comment type="similarity">
    <text evidence="2 16">Belongs to the cytochrome P450 family.</text>
</comment>
<keyword evidence="4 17" id="KW-0812">Transmembrane</keyword>
<proteinExistence type="evidence at transcript level"/>
<feature type="binding site" description="axial binding residue" evidence="15">
    <location>
        <position position="465"/>
    </location>
    <ligand>
        <name>heme</name>
        <dbReference type="ChEBI" id="CHEBI:30413"/>
    </ligand>
    <ligandPart>
        <name>Fe</name>
        <dbReference type="ChEBI" id="CHEBI:18248"/>
    </ligandPart>
</feature>
<dbReference type="InterPro" id="IPR044225">
    <property type="entry name" value="KO_chloroplastic"/>
</dbReference>
<dbReference type="PANTHER" id="PTHR47283:SF1">
    <property type="entry name" value="ENT-KAURENE OXIDASE, CHLOROPLASTIC"/>
    <property type="match status" value="1"/>
</dbReference>
<evidence type="ECO:0000256" key="17">
    <source>
        <dbReference type="SAM" id="Phobius"/>
    </source>
</evidence>
<keyword evidence="10 16" id="KW-0503">Monooxygenase</keyword>
<accession>D5LXQ4</accession>
<comment type="cofactor">
    <cofactor evidence="1 15">
        <name>heme</name>
        <dbReference type="ChEBI" id="CHEBI:30413"/>
    </cofactor>
</comment>
<dbReference type="EC" id="1.14.14.86" evidence="14"/>
<dbReference type="Pfam" id="PF00067">
    <property type="entry name" value="p450"/>
    <property type="match status" value="1"/>
</dbReference>
<feature type="transmembrane region" description="Helical" evidence="17">
    <location>
        <begin position="23"/>
        <end position="44"/>
    </location>
</feature>
<dbReference type="FunFam" id="1.10.630.10:FF:000062">
    <property type="entry name" value="Ent-kaurene oxidase 2"/>
    <property type="match status" value="1"/>
</dbReference>
<dbReference type="GO" id="GO:0052615">
    <property type="term" value="F:ent-kaurene oxidase activity"/>
    <property type="evidence" value="ECO:0007669"/>
    <property type="project" value="UniProtKB-EC"/>
</dbReference>
<evidence type="ECO:0000256" key="15">
    <source>
        <dbReference type="PIRSR" id="PIRSR602401-1"/>
    </source>
</evidence>
<evidence type="ECO:0000256" key="16">
    <source>
        <dbReference type="RuleBase" id="RU000461"/>
    </source>
</evidence>
<evidence type="ECO:0000256" key="7">
    <source>
        <dbReference type="ARBA" id="ARBA00022989"/>
    </source>
</evidence>
<dbReference type="PROSITE" id="PS00086">
    <property type="entry name" value="CYTOCHROME_P450"/>
    <property type="match status" value="1"/>
</dbReference>
<dbReference type="BRENDA" id="1.14.14.86">
    <property type="organism ID" value="3398"/>
</dbReference>
<dbReference type="AlphaFoldDB" id="D5LXQ4"/>
<keyword evidence="9 15" id="KW-0408">Iron</keyword>
<dbReference type="GO" id="GO:0016709">
    <property type="term" value="F:oxidoreductase activity, acting on paired donors, with incorporation or reduction of molecular oxygen, NAD(P)H as one donor, and incorporation of one atom of oxygen"/>
    <property type="evidence" value="ECO:0007669"/>
    <property type="project" value="TreeGrafter"/>
</dbReference>
<comment type="subcellular location">
    <subcellularLocation>
        <location evidence="12">Plastid</location>
        <location evidence="12">Chloroplast outer membrane</location>
        <topology evidence="12">Single-pass membrane protein</topology>
    </subcellularLocation>
</comment>
<dbReference type="InterPro" id="IPR017972">
    <property type="entry name" value="Cyt_P450_CS"/>
</dbReference>
<evidence type="ECO:0000256" key="6">
    <source>
        <dbReference type="ARBA" id="ARBA00022805"/>
    </source>
</evidence>
<keyword evidence="6" id="KW-1002">Plastid outer membrane</keyword>
<keyword evidence="5 15" id="KW-0479">Metal-binding</keyword>
<evidence type="ECO:0000256" key="11">
    <source>
        <dbReference type="ARBA" id="ARBA00023136"/>
    </source>
</evidence>
<dbReference type="PANTHER" id="PTHR47283">
    <property type="entry name" value="ENT-KAURENE OXIDASE, CHLOROPLASTIC"/>
    <property type="match status" value="1"/>
</dbReference>
<evidence type="ECO:0000256" key="13">
    <source>
        <dbReference type="ARBA" id="ARBA00058795"/>
    </source>
</evidence>
<organism evidence="18">
    <name type="scientific">Momordica charantia</name>
    <name type="common">Bitter gourd</name>
    <name type="synonym">Balsam pear</name>
    <dbReference type="NCBI Taxonomy" id="3673"/>
    <lineage>
        <taxon>Eukaryota</taxon>
        <taxon>Viridiplantae</taxon>
        <taxon>Streptophyta</taxon>
        <taxon>Embryophyta</taxon>
        <taxon>Tracheophyta</taxon>
        <taxon>Spermatophyta</taxon>
        <taxon>Magnoliopsida</taxon>
        <taxon>eudicotyledons</taxon>
        <taxon>Gunneridae</taxon>
        <taxon>Pentapetalae</taxon>
        <taxon>rosids</taxon>
        <taxon>fabids</taxon>
        <taxon>Cucurbitales</taxon>
        <taxon>Cucurbitaceae</taxon>
        <taxon>Momordiceae</taxon>
        <taxon>Momordica</taxon>
    </lineage>
</organism>
<protein>
    <recommendedName>
        <fullName evidence="14">ent-kaurene monooxygenase</fullName>
        <ecNumber evidence="14">1.14.14.86</ecNumber>
    </recommendedName>
</protein>
<sequence length="520" mass="58780">MAITSDTLSSIQQLLESLHAPPYVAAAVLGGVSLLLSVFVIGGWRKRHRNLLPPVPAIPGLPVLGNLLQLKEKKPHKTFARWAAKYGPVYSIRTGASTVIVLNTAEVAKEAMVTRYSSISSRKLSKALTILTSDKCMVAMSDYNDFHKMAKRYILANVLGANAQVKRHRQRRDTMIENISSHLFAHAKDSPSQSVNFREIFELELFRLALKETLGSDIESIYVSELGTTALREDLFRILVIDPMEGAIEVDWRDFFPYLRWIPNKGVEDKIRSMEYRRRVTMKSLIEESKKRIAAGEETNSYAEFLLSEAKTLTEDQISMLLWETIIETSDTTLVVTEWAMYELAKDPKRQDYLYQHILSVCGSAKLKEENLAQLPYLTAVFHETLRKHSPVPIVPLRYAHEDTQLGGFFVPAGSEIAVNIYGRNMDKEHWESPEEWKPERFLDEKYDPMDLHKTMAFGGGKRVCAGALKASLVACTTIGRLVQEFEWKLGGGEEDKVDTLGLTARKLQPLHAIVKPRTN</sequence>
<evidence type="ECO:0000256" key="1">
    <source>
        <dbReference type="ARBA" id="ARBA00001971"/>
    </source>
</evidence>
<dbReference type="GO" id="GO:0005783">
    <property type="term" value="C:endoplasmic reticulum"/>
    <property type="evidence" value="ECO:0007669"/>
    <property type="project" value="TreeGrafter"/>
</dbReference>
<keyword evidence="3 15" id="KW-0349">Heme</keyword>
<dbReference type="GO" id="GO:0009686">
    <property type="term" value="P:gibberellin biosynthetic process"/>
    <property type="evidence" value="ECO:0007669"/>
    <property type="project" value="InterPro"/>
</dbReference>
<keyword evidence="8 16" id="KW-0560">Oxidoreductase</keyword>
<evidence type="ECO:0000256" key="5">
    <source>
        <dbReference type="ARBA" id="ARBA00022723"/>
    </source>
</evidence>
<dbReference type="SUPFAM" id="SSF48264">
    <property type="entry name" value="Cytochrome P450"/>
    <property type="match status" value="1"/>
</dbReference>
<dbReference type="Gene3D" id="1.10.630.10">
    <property type="entry name" value="Cytochrome P450"/>
    <property type="match status" value="1"/>
</dbReference>
<dbReference type="InterPro" id="IPR001128">
    <property type="entry name" value="Cyt_P450"/>
</dbReference>
<dbReference type="GO" id="GO:0009707">
    <property type="term" value="C:chloroplast outer membrane"/>
    <property type="evidence" value="ECO:0007669"/>
    <property type="project" value="UniProtKB-SubCell"/>
</dbReference>
<dbReference type="InterPro" id="IPR036396">
    <property type="entry name" value="Cyt_P450_sf"/>
</dbReference>
<evidence type="ECO:0000256" key="10">
    <source>
        <dbReference type="ARBA" id="ARBA00023033"/>
    </source>
</evidence>
<evidence type="ECO:0000256" key="8">
    <source>
        <dbReference type="ARBA" id="ARBA00023002"/>
    </source>
</evidence>
<reference evidence="18" key="1">
    <citation type="submission" date="2010-03" db="EMBL/GenBank/DDBJ databases">
        <title>The gene sequence of ent-kaurene oxidase in Momordica charantia L.</title>
        <authorList>
            <person name="Zheren F."/>
            <person name="Lin T."/>
        </authorList>
    </citation>
    <scope>NUCLEOTIDE SEQUENCE</scope>
</reference>
<evidence type="ECO:0000256" key="9">
    <source>
        <dbReference type="ARBA" id="ARBA00023004"/>
    </source>
</evidence>
<dbReference type="PRINTS" id="PR00463">
    <property type="entry name" value="EP450I"/>
</dbReference>
<evidence type="ECO:0000256" key="2">
    <source>
        <dbReference type="ARBA" id="ARBA00010617"/>
    </source>
</evidence>
<name>D5LXQ4_MOMCH</name>
<dbReference type="InterPro" id="IPR002401">
    <property type="entry name" value="Cyt_P450_E_grp-I"/>
</dbReference>
<keyword evidence="7 17" id="KW-1133">Transmembrane helix</keyword>
<evidence type="ECO:0000313" key="18">
    <source>
        <dbReference type="EMBL" id="ADE06669.1"/>
    </source>
</evidence>
<evidence type="ECO:0000256" key="4">
    <source>
        <dbReference type="ARBA" id="ARBA00022692"/>
    </source>
</evidence>